<organism evidence="11 12">
    <name type="scientific">Sulfidibacter corallicola</name>
    <dbReference type="NCBI Taxonomy" id="2818388"/>
    <lineage>
        <taxon>Bacteria</taxon>
        <taxon>Pseudomonadati</taxon>
        <taxon>Acidobacteriota</taxon>
        <taxon>Holophagae</taxon>
        <taxon>Acanthopleuribacterales</taxon>
        <taxon>Acanthopleuribacteraceae</taxon>
        <taxon>Sulfidibacter</taxon>
    </lineage>
</organism>
<feature type="transmembrane region" description="Helical" evidence="9">
    <location>
        <begin position="6"/>
        <end position="24"/>
    </location>
</feature>
<dbReference type="SMART" id="SM00388">
    <property type="entry name" value="HisKA"/>
    <property type="match status" value="1"/>
</dbReference>
<evidence type="ECO:0000256" key="9">
    <source>
        <dbReference type="SAM" id="Phobius"/>
    </source>
</evidence>
<keyword evidence="12" id="KW-1185">Reference proteome</keyword>
<evidence type="ECO:0000256" key="4">
    <source>
        <dbReference type="ARBA" id="ARBA00022679"/>
    </source>
</evidence>
<evidence type="ECO:0000256" key="7">
    <source>
        <dbReference type="ARBA" id="ARBA00022840"/>
    </source>
</evidence>
<dbReference type="InterPro" id="IPR036097">
    <property type="entry name" value="HisK_dim/P_sf"/>
</dbReference>
<name>A0A8A4THY4_SULCO</name>
<dbReference type="Pfam" id="PF02518">
    <property type="entry name" value="HATPase_c"/>
    <property type="match status" value="1"/>
</dbReference>
<evidence type="ECO:0000256" key="3">
    <source>
        <dbReference type="ARBA" id="ARBA00022553"/>
    </source>
</evidence>
<keyword evidence="9" id="KW-1133">Transmembrane helix</keyword>
<keyword evidence="5" id="KW-0547">Nucleotide-binding</keyword>
<dbReference type="PRINTS" id="PR00344">
    <property type="entry name" value="BCTRLSENSOR"/>
</dbReference>
<protein>
    <recommendedName>
        <fullName evidence="2">histidine kinase</fullName>
        <ecNumber evidence="2">2.7.13.3</ecNumber>
    </recommendedName>
</protein>
<evidence type="ECO:0000259" key="10">
    <source>
        <dbReference type="PROSITE" id="PS50109"/>
    </source>
</evidence>
<dbReference type="Pfam" id="PF00512">
    <property type="entry name" value="HisKA"/>
    <property type="match status" value="1"/>
</dbReference>
<dbReference type="SMART" id="SM00387">
    <property type="entry name" value="HATPase_c"/>
    <property type="match status" value="1"/>
</dbReference>
<dbReference type="CDD" id="cd00082">
    <property type="entry name" value="HisKA"/>
    <property type="match status" value="1"/>
</dbReference>
<dbReference type="InterPro" id="IPR003661">
    <property type="entry name" value="HisK_dim/P_dom"/>
</dbReference>
<sequence length="413" mass="47073">MPYRGTFLSMALMVCVAVLLFLFFERQVSRFWVNLAIHPDIRTALLEAADDQRTLSRLNPEETERYRAKFDELTRLRQNLLILEHNRDEMTRNWEMLLGGTLAAILFLSVALQWLWRRHTHTQLKALDQPLAELASGKADIRLHGRASGIFREIGTKIEQTSRFLSRQQEQLRSLKHLSSWQEASRRHAHEMRTPLTAASMEVERLATLIEEPAEAWPAELERATHSILEELERLKRFTQAFTSFGKIRKPLLERHDLAAYLADYADLFATSWRNLSLHFDRPVAPQVAAFDREMIRQVLVNLCNNASLAMEPERGGVRFDLHVTFGDLQVSVIDDGPGVDGSIADRLFEPYQTTRPAGDGMGLGLAISRKIMLDHGGDLRLHASGPEGTEFRLVFPLAESIPTNQTEEEQGT</sequence>
<keyword evidence="6" id="KW-0418">Kinase</keyword>
<evidence type="ECO:0000256" key="8">
    <source>
        <dbReference type="ARBA" id="ARBA00023012"/>
    </source>
</evidence>
<dbReference type="GO" id="GO:0005524">
    <property type="term" value="F:ATP binding"/>
    <property type="evidence" value="ECO:0007669"/>
    <property type="project" value="UniProtKB-KW"/>
</dbReference>
<dbReference type="GO" id="GO:0000155">
    <property type="term" value="F:phosphorelay sensor kinase activity"/>
    <property type="evidence" value="ECO:0007669"/>
    <property type="project" value="InterPro"/>
</dbReference>
<dbReference type="SUPFAM" id="SSF55874">
    <property type="entry name" value="ATPase domain of HSP90 chaperone/DNA topoisomerase II/histidine kinase"/>
    <property type="match status" value="1"/>
</dbReference>
<feature type="domain" description="Histidine kinase" evidence="10">
    <location>
        <begin position="187"/>
        <end position="400"/>
    </location>
</feature>
<dbReference type="SUPFAM" id="SSF47384">
    <property type="entry name" value="Homodimeric domain of signal transducing histidine kinase"/>
    <property type="match status" value="1"/>
</dbReference>
<evidence type="ECO:0000313" key="11">
    <source>
        <dbReference type="EMBL" id="QTD49170.1"/>
    </source>
</evidence>
<evidence type="ECO:0000256" key="2">
    <source>
        <dbReference type="ARBA" id="ARBA00012438"/>
    </source>
</evidence>
<dbReference type="AlphaFoldDB" id="A0A8A4THY4"/>
<dbReference type="InterPro" id="IPR003594">
    <property type="entry name" value="HATPase_dom"/>
</dbReference>
<dbReference type="EC" id="2.7.13.3" evidence="2"/>
<gene>
    <name evidence="11" type="ORF">J3U87_26590</name>
</gene>
<dbReference type="PANTHER" id="PTHR43065:SF10">
    <property type="entry name" value="PEROXIDE STRESS-ACTIVATED HISTIDINE KINASE MAK3"/>
    <property type="match status" value="1"/>
</dbReference>
<dbReference type="Gene3D" id="3.30.565.10">
    <property type="entry name" value="Histidine kinase-like ATPase, C-terminal domain"/>
    <property type="match status" value="1"/>
</dbReference>
<keyword evidence="4" id="KW-0808">Transferase</keyword>
<dbReference type="EMBL" id="CP071793">
    <property type="protein sequence ID" value="QTD49170.1"/>
    <property type="molecule type" value="Genomic_DNA"/>
</dbReference>
<dbReference type="InterPro" id="IPR005467">
    <property type="entry name" value="His_kinase_dom"/>
</dbReference>
<evidence type="ECO:0000256" key="1">
    <source>
        <dbReference type="ARBA" id="ARBA00000085"/>
    </source>
</evidence>
<dbReference type="PANTHER" id="PTHR43065">
    <property type="entry name" value="SENSOR HISTIDINE KINASE"/>
    <property type="match status" value="1"/>
</dbReference>
<dbReference type="Gene3D" id="1.10.287.130">
    <property type="match status" value="1"/>
</dbReference>
<comment type="catalytic activity">
    <reaction evidence="1">
        <text>ATP + protein L-histidine = ADP + protein N-phospho-L-histidine.</text>
        <dbReference type="EC" id="2.7.13.3"/>
    </reaction>
</comment>
<dbReference type="Proteomes" id="UP000663929">
    <property type="component" value="Chromosome"/>
</dbReference>
<dbReference type="KEGG" id="scor:J3U87_26590"/>
<keyword evidence="7" id="KW-0067">ATP-binding</keyword>
<dbReference type="InterPro" id="IPR004358">
    <property type="entry name" value="Sig_transdc_His_kin-like_C"/>
</dbReference>
<evidence type="ECO:0000256" key="6">
    <source>
        <dbReference type="ARBA" id="ARBA00022777"/>
    </source>
</evidence>
<evidence type="ECO:0000256" key="5">
    <source>
        <dbReference type="ARBA" id="ARBA00022741"/>
    </source>
</evidence>
<keyword evidence="9" id="KW-0472">Membrane</keyword>
<dbReference type="RefSeq" id="WP_237378811.1">
    <property type="nucleotide sequence ID" value="NZ_CP071793.1"/>
</dbReference>
<keyword evidence="3" id="KW-0597">Phosphoprotein</keyword>
<accession>A0A8A4THY4</accession>
<dbReference type="InterPro" id="IPR036890">
    <property type="entry name" value="HATPase_C_sf"/>
</dbReference>
<keyword evidence="9" id="KW-0812">Transmembrane</keyword>
<proteinExistence type="predicted"/>
<evidence type="ECO:0000313" key="12">
    <source>
        <dbReference type="Proteomes" id="UP000663929"/>
    </source>
</evidence>
<feature type="transmembrane region" description="Helical" evidence="9">
    <location>
        <begin position="96"/>
        <end position="116"/>
    </location>
</feature>
<reference evidence="11" key="1">
    <citation type="submission" date="2021-03" db="EMBL/GenBank/DDBJ databases">
        <title>Acanthopleuribacteraceae sp. M133.</title>
        <authorList>
            <person name="Wang G."/>
        </authorList>
    </citation>
    <scope>NUCLEOTIDE SEQUENCE</scope>
    <source>
        <strain evidence="11">M133</strain>
    </source>
</reference>
<keyword evidence="8" id="KW-0902">Two-component regulatory system</keyword>
<dbReference type="PROSITE" id="PS50109">
    <property type="entry name" value="HIS_KIN"/>
    <property type="match status" value="1"/>
</dbReference>